<dbReference type="Proteomes" id="UP000039217">
    <property type="component" value="Unassembled WGS sequence"/>
</dbReference>
<dbReference type="EMBL" id="CSAE01000036">
    <property type="protein sequence ID" value="COV12468.1"/>
    <property type="molecule type" value="Genomic_DNA"/>
</dbReference>
<evidence type="ECO:0000313" key="11">
    <source>
        <dbReference type="Proteomes" id="UP000046947"/>
    </source>
</evidence>
<dbReference type="Proteomes" id="UP000050164">
    <property type="component" value="Unassembled WGS sequence"/>
</dbReference>
<gene>
    <name evidence="3" type="ORF">ERS007661_01590</name>
    <name evidence="1" type="ORF">ERS007688_00067</name>
    <name evidence="4" type="ORF">ERS007703_00586</name>
    <name evidence="7" type="ORF">ERS007739_04302</name>
    <name evidence="5" type="ORF">ERS007741_01917</name>
    <name evidence="6" type="ORF">ERS007741_01918</name>
    <name evidence="2" type="ORF">ERS027659_01705</name>
</gene>
<dbReference type="EMBL" id="CHKL01000189">
    <property type="protein sequence ID" value="COW23823.1"/>
    <property type="molecule type" value="Genomic_DNA"/>
</dbReference>
<evidence type="ECO:0000313" key="9">
    <source>
        <dbReference type="Proteomes" id="UP000039021"/>
    </source>
</evidence>
<evidence type="ECO:0000313" key="3">
    <source>
        <dbReference type="EMBL" id="CNV06508.1"/>
    </source>
</evidence>
<accession>A0A0T9BVE4</accession>
<evidence type="ECO:0000313" key="13">
    <source>
        <dbReference type="Proteomes" id="UP000050164"/>
    </source>
</evidence>
<dbReference type="EMBL" id="CNFT01000337">
    <property type="protein sequence ID" value="CKR55309.1"/>
    <property type="molecule type" value="Genomic_DNA"/>
</dbReference>
<reference evidence="8 9" key="1">
    <citation type="submission" date="2015-03" db="EMBL/GenBank/DDBJ databases">
        <authorList>
            <consortium name="Pathogen Informatics"/>
        </authorList>
    </citation>
    <scope>NUCLEOTIDE SEQUENCE [LARGE SCALE GENOMIC DNA]</scope>
    <source>
        <strain evidence="2 13">Bir 185</strain>
        <strain evidence="3 10">D00501624</strain>
        <strain evidence="1 11">H09601792</strain>
        <strain evidence="8">K00500041</strain>
        <strain evidence="9">N09902308</strain>
        <strain evidence="5 12">P00601463</strain>
    </source>
</reference>
<dbReference type="EMBL" id="CFOH01000005">
    <property type="protein sequence ID" value="CFE46245.1"/>
    <property type="molecule type" value="Genomic_DNA"/>
</dbReference>
<dbReference type="Proteomes" id="UP000039021">
    <property type="component" value="Unassembled WGS sequence"/>
</dbReference>
<dbReference type="EMBL" id="CQQC01000458">
    <property type="protein sequence ID" value="CNV06508.1"/>
    <property type="molecule type" value="Genomic_DNA"/>
</dbReference>
<reference evidence="7" key="3">
    <citation type="submission" date="2015-03" db="EMBL/GenBank/DDBJ databases">
        <authorList>
            <consortium name="Pathogen Informatics"/>
            <person name="Murphy D."/>
        </authorList>
    </citation>
    <scope>NUCLEOTIDE SEQUENCE</scope>
    <source>
        <strain evidence="7">N09902308</strain>
    </source>
</reference>
<proteinExistence type="predicted"/>
<evidence type="ECO:0000313" key="6">
    <source>
        <dbReference type="EMBL" id="COW23823.1"/>
    </source>
</evidence>
<organism evidence="4 8">
    <name type="scientific">Mycobacterium tuberculosis</name>
    <dbReference type="NCBI Taxonomy" id="1773"/>
    <lineage>
        <taxon>Bacteria</taxon>
        <taxon>Bacillati</taxon>
        <taxon>Actinomycetota</taxon>
        <taxon>Actinomycetes</taxon>
        <taxon>Mycobacteriales</taxon>
        <taxon>Mycobacteriaceae</taxon>
        <taxon>Mycobacterium</taxon>
        <taxon>Mycobacterium tuberculosis complex</taxon>
    </lineage>
</organism>
<evidence type="ECO:0000313" key="7">
    <source>
        <dbReference type="EMBL" id="COZ99239.1"/>
    </source>
</evidence>
<dbReference type="EMBL" id="CHKL01000189">
    <property type="protein sequence ID" value="COW23810.1"/>
    <property type="molecule type" value="Genomic_DNA"/>
</dbReference>
<evidence type="ECO:0000313" key="8">
    <source>
        <dbReference type="Proteomes" id="UP000038802"/>
    </source>
</evidence>
<dbReference type="AlphaFoldDB" id="A0A0T9BVE4"/>
<evidence type="ECO:0000313" key="2">
    <source>
        <dbReference type="EMBL" id="CKR55309.1"/>
    </source>
</evidence>
<reference evidence="4" key="2">
    <citation type="submission" date="2015-03" db="EMBL/GenBank/DDBJ databases">
        <authorList>
            <person name="Murphy D."/>
        </authorList>
    </citation>
    <scope>NUCLEOTIDE SEQUENCE [LARGE SCALE GENOMIC DNA]</scope>
    <source>
        <strain evidence="4">K00500041</strain>
    </source>
</reference>
<name>A0A0T9BVE4_MYCTX</name>
<evidence type="ECO:0000313" key="12">
    <source>
        <dbReference type="Proteomes" id="UP000048600"/>
    </source>
</evidence>
<evidence type="ECO:0000313" key="5">
    <source>
        <dbReference type="EMBL" id="COW23810.1"/>
    </source>
</evidence>
<protein>
    <submittedName>
        <fullName evidence="4">Uncharacterized protein</fullName>
    </submittedName>
</protein>
<evidence type="ECO:0000313" key="4">
    <source>
        <dbReference type="EMBL" id="COV12468.1"/>
    </source>
</evidence>
<dbReference type="Proteomes" id="UP000048600">
    <property type="component" value="Unassembled WGS sequence"/>
</dbReference>
<sequence length="34" mass="3589">MLGVDSWRSIALYGTLDKSLDAAVAASKTSPAHR</sequence>
<dbReference type="Proteomes" id="UP000046947">
    <property type="component" value="Unassembled WGS sequence"/>
</dbReference>
<evidence type="ECO:0000313" key="10">
    <source>
        <dbReference type="Proteomes" id="UP000039217"/>
    </source>
</evidence>
<evidence type="ECO:0000313" key="1">
    <source>
        <dbReference type="EMBL" id="CFE46245.1"/>
    </source>
</evidence>
<dbReference type="Proteomes" id="UP000038802">
    <property type="component" value="Unassembled WGS sequence"/>
</dbReference>
<dbReference type="EMBL" id="CSBK01002591">
    <property type="protein sequence ID" value="COZ99239.1"/>
    <property type="molecule type" value="Genomic_DNA"/>
</dbReference>